<feature type="domain" description="RecJ OB" evidence="6">
    <location>
        <begin position="460"/>
        <end position="574"/>
    </location>
</feature>
<dbReference type="InterPro" id="IPR051673">
    <property type="entry name" value="SSDNA_exonuclease_RecJ"/>
</dbReference>
<dbReference type="InterPro" id="IPR001667">
    <property type="entry name" value="DDH_dom"/>
</dbReference>
<organism evidence="7 8">
    <name type="scientific">Acetatifactor muris</name>
    <dbReference type="NCBI Taxonomy" id="879566"/>
    <lineage>
        <taxon>Bacteria</taxon>
        <taxon>Bacillati</taxon>
        <taxon>Bacillota</taxon>
        <taxon>Clostridia</taxon>
        <taxon>Lachnospirales</taxon>
        <taxon>Lachnospiraceae</taxon>
        <taxon>Acetatifactor</taxon>
    </lineage>
</organism>
<dbReference type="Pfam" id="PF01368">
    <property type="entry name" value="DHH"/>
    <property type="match status" value="1"/>
</dbReference>
<evidence type="ECO:0000256" key="4">
    <source>
        <dbReference type="ARBA" id="ARBA00022839"/>
    </source>
</evidence>
<dbReference type="RefSeq" id="WP_103241449.1">
    <property type="nucleotide sequence ID" value="NZ_JANJZD010000026.1"/>
</dbReference>
<dbReference type="SUPFAM" id="SSF64182">
    <property type="entry name" value="DHH phosphoesterases"/>
    <property type="match status" value="1"/>
</dbReference>
<dbReference type="EMBL" id="OFSM01000026">
    <property type="protein sequence ID" value="SOY31461.1"/>
    <property type="molecule type" value="Genomic_DNA"/>
</dbReference>
<dbReference type="AlphaFoldDB" id="A0A2K4ZLW3"/>
<dbReference type="InterPro" id="IPR041122">
    <property type="entry name" value="RecJ_OB"/>
</dbReference>
<dbReference type="EC" id="3.1.-.-" evidence="7"/>
<keyword evidence="2" id="KW-0540">Nuclease</keyword>
<evidence type="ECO:0000256" key="2">
    <source>
        <dbReference type="ARBA" id="ARBA00022722"/>
    </source>
</evidence>
<evidence type="ECO:0000256" key="3">
    <source>
        <dbReference type="ARBA" id="ARBA00022801"/>
    </source>
</evidence>
<evidence type="ECO:0000259" key="6">
    <source>
        <dbReference type="Pfam" id="PF17768"/>
    </source>
</evidence>
<evidence type="ECO:0000313" key="7">
    <source>
        <dbReference type="EMBL" id="SOY31461.1"/>
    </source>
</evidence>
<dbReference type="PANTHER" id="PTHR30255:SF2">
    <property type="entry name" value="SINGLE-STRANDED-DNA-SPECIFIC EXONUCLEASE RECJ"/>
    <property type="match status" value="1"/>
</dbReference>
<keyword evidence="4 7" id="KW-0269">Exonuclease</keyword>
<dbReference type="OrthoDB" id="9809852at2"/>
<evidence type="ECO:0000313" key="8">
    <source>
        <dbReference type="Proteomes" id="UP000236311"/>
    </source>
</evidence>
<evidence type="ECO:0000256" key="1">
    <source>
        <dbReference type="ARBA" id="ARBA00005915"/>
    </source>
</evidence>
<dbReference type="GO" id="GO:0004527">
    <property type="term" value="F:exonuclease activity"/>
    <property type="evidence" value="ECO:0007669"/>
    <property type="project" value="UniProtKB-KW"/>
</dbReference>
<dbReference type="Gene3D" id="2.40.50.460">
    <property type="match status" value="1"/>
</dbReference>
<dbReference type="PANTHER" id="PTHR30255">
    <property type="entry name" value="SINGLE-STRANDED-DNA-SPECIFIC EXONUCLEASE RECJ"/>
    <property type="match status" value="1"/>
</dbReference>
<feature type="domain" description="DDH" evidence="5">
    <location>
        <begin position="65"/>
        <end position="208"/>
    </location>
</feature>
<keyword evidence="3 7" id="KW-0378">Hydrolase</keyword>
<reference evidence="7 8" key="1">
    <citation type="submission" date="2018-01" db="EMBL/GenBank/DDBJ databases">
        <authorList>
            <person name="Gaut B.S."/>
            <person name="Morton B.R."/>
            <person name="Clegg M.T."/>
            <person name="Duvall M.R."/>
        </authorList>
    </citation>
    <scope>NUCLEOTIDE SEQUENCE [LARGE SCALE GENOMIC DNA]</scope>
    <source>
        <strain evidence="7">GP69</strain>
    </source>
</reference>
<dbReference type="Pfam" id="PF17768">
    <property type="entry name" value="RecJ_OB"/>
    <property type="match status" value="1"/>
</dbReference>
<dbReference type="Gene3D" id="3.90.1640.30">
    <property type="match status" value="1"/>
</dbReference>
<protein>
    <submittedName>
        <fullName evidence="7">SPBc2 prophage-derived single-strand DNA-specific exonuclease YorK</fullName>
        <ecNumber evidence="7">3.1.-.-</ecNumber>
    </submittedName>
</protein>
<keyword evidence="8" id="KW-1185">Reference proteome</keyword>
<accession>A0A2K4ZLW3</accession>
<evidence type="ECO:0000259" key="5">
    <source>
        <dbReference type="Pfam" id="PF01368"/>
    </source>
</evidence>
<dbReference type="Proteomes" id="UP000236311">
    <property type="component" value="Unassembled WGS sequence"/>
</dbReference>
<comment type="similarity">
    <text evidence="1">Belongs to the RecJ family.</text>
</comment>
<dbReference type="InterPro" id="IPR038763">
    <property type="entry name" value="DHH_sf"/>
</dbReference>
<sequence length="588" mass="67383">MQYKLYEHGNNDTSNVLVEVLKNRGIDDYYGYLNLDESVVEPYQNLDNIEEAVSLFMKHFNQKDKIGILVDEDPDGFCSAAMMYLYIKQMDSNYPVDYILHGRAKAHGLSDDVVVPENIRLLIIPDAGTNDVIECKKLVDCQIDILILDHHEKEEENPYVVIVNNQMSKNYSNKNLCGAGVVYRFLQALDEENWNEFADEYLDLCALANISDVMDMRSFETRYLTDMGLLNIQNKCLKALVDAQDYSMGGKINIHNVQWYITPILNGMIRIGSPEEKELLFKAFIEQDEFFEYKKRATKTKHAETIQESIYDRAARLCKNSKSRQDKQKEKCVSQIAEIAQHIPQEDKVVMIDTSDILDKGLTGIVAIKIAEMFNKPCILLNKFLDKKTGKIIYRGSARNIDNSPIDSFKDIVNSTNILDGRGHANAFGIVGLEIDKKDDALNRLNDILRDVKYDSTYRVDFIMDIDDVTIKIVTDLARLEDIIGQGIEEPMLAIENISLTKEQFDIFGKNEDTISFMIDEIKYIQFKCKEGNQLYDWLQNAWDENDSVVFNIVGKPSINEYNGVRTPQIIIEDVVVVSTNNSDDDEW</sequence>
<gene>
    <name evidence="7" type="primary">yorK</name>
    <name evidence="7" type="ORF">AMURIS_04204</name>
</gene>
<name>A0A2K4ZLW3_9FIRM</name>
<proteinExistence type="inferred from homology"/>